<keyword evidence="2" id="KW-1185">Reference proteome</keyword>
<evidence type="ECO:0000313" key="1">
    <source>
        <dbReference type="EMBL" id="RKQ61769.1"/>
    </source>
</evidence>
<evidence type="ECO:0000313" key="2">
    <source>
        <dbReference type="Proteomes" id="UP000280881"/>
    </source>
</evidence>
<reference evidence="1 2" key="1">
    <citation type="submission" date="2018-10" db="EMBL/GenBank/DDBJ databases">
        <title>Genomic Encyclopedia of Type Strains, Phase IV (KMG-IV): sequencing the most valuable type-strain genomes for metagenomic binning, comparative biology and taxonomic classification.</title>
        <authorList>
            <person name="Goeker M."/>
        </authorList>
    </citation>
    <scope>NUCLEOTIDE SEQUENCE [LARGE SCALE GENOMIC DNA]</scope>
    <source>
        <strain evidence="1 2">DSM 15521</strain>
    </source>
</reference>
<name>A0A420W6R1_9BACT</name>
<dbReference type="Proteomes" id="UP000280881">
    <property type="component" value="Unassembled WGS sequence"/>
</dbReference>
<dbReference type="EMBL" id="RBIE01000002">
    <property type="protein sequence ID" value="RKQ61769.1"/>
    <property type="molecule type" value="Genomic_DNA"/>
</dbReference>
<sequence length="454" mass="50321">MRKLIVVVSAFSIFYAGCGGGTADSSSTLDLETGKFVDAPVSNLYYEVIDSKGNVVYSGKTDNEGSFKYLKNGKIKFFVDKEKIIEFGEAKASSVITPVHLADTVSEGIVLSAILQLSDSNNKPEDGISVDEEKIRNIVAGITNVAKSIDELKRNERIKNSLDEASKKFAEQNLFGEYVTEPDPVEGINFPVENVTVLAKLLFDGSKGGGVIEWVYPDGRVKVDFYKFLPLDYREKNNTVTVRLKGISLITGEDVVLLAEFGISDEQNVRFQILIPDSRGNLTLKGEFTTKRISYPKPSDCEYLQSKFKDNFIYNSKNSVELIKCKDILNDNAINLNACSYNQPESDTDAGITFSQYSSALPESFGSCTVKLTSEATTEESVVGLVVGKDQFAFLFNDNLEKNGVSPNFFECNFDSTKDEIICKNMYVNAYPDDGSIYEFVVERVVFSRKISTQ</sequence>
<gene>
    <name evidence="1" type="ORF">C7457_1216</name>
</gene>
<comment type="caution">
    <text evidence="1">The sequence shown here is derived from an EMBL/GenBank/DDBJ whole genome shotgun (WGS) entry which is preliminary data.</text>
</comment>
<dbReference type="AlphaFoldDB" id="A0A420W6R1"/>
<proteinExistence type="predicted"/>
<dbReference type="OrthoDB" id="5592990at2"/>
<organism evidence="1 2">
    <name type="scientific">Thermovibrio guaymasensis</name>
    <dbReference type="NCBI Taxonomy" id="240167"/>
    <lineage>
        <taxon>Bacteria</taxon>
        <taxon>Pseudomonadati</taxon>
        <taxon>Aquificota</taxon>
        <taxon>Aquificia</taxon>
        <taxon>Desulfurobacteriales</taxon>
        <taxon>Desulfurobacteriaceae</taxon>
        <taxon>Thermovibrio</taxon>
    </lineage>
</organism>
<dbReference type="RefSeq" id="WP_121171098.1">
    <property type="nucleotide sequence ID" value="NZ_RBIE01000002.1"/>
</dbReference>
<protein>
    <submittedName>
        <fullName evidence="1">Uncharacterized protein</fullName>
    </submittedName>
</protein>
<accession>A0A420W6R1</accession>